<accession>A0A089NM90</accession>
<dbReference type="AlphaFoldDB" id="A0A089NM90"/>
<name>A0A089NM90_9HYPH</name>
<evidence type="ECO:0000313" key="1">
    <source>
        <dbReference type="EMBL" id="AIQ89006.1"/>
    </source>
</evidence>
<sequence length="41" mass="4338">MCIALVNSSWLDLWSPAGRGGALVGPNRLESPADALLLPEF</sequence>
<dbReference type="EMBL" id="CP003811">
    <property type="protein sequence ID" value="AIQ89006.1"/>
    <property type="molecule type" value="Genomic_DNA"/>
</dbReference>
<protein>
    <submittedName>
        <fullName evidence="1">Protein of unassigned function</fullName>
    </submittedName>
</protein>
<gene>
    <name evidence="1" type="ORF">MOC_1251</name>
</gene>
<dbReference type="Proteomes" id="UP000029492">
    <property type="component" value="Chromosome"/>
</dbReference>
<proteinExistence type="predicted"/>
<dbReference type="KEGG" id="mor:MOC_1251"/>
<dbReference type="HOGENOM" id="CLU_3272684_0_0_5"/>
<keyword evidence="2" id="KW-1185">Reference proteome</keyword>
<evidence type="ECO:0000313" key="2">
    <source>
        <dbReference type="Proteomes" id="UP000029492"/>
    </source>
</evidence>
<reference evidence="1 2" key="1">
    <citation type="journal article" date="2014" name="PLoS ONE">
        <title>Genome Information of Methylobacterium oryzae, a Plant-Probiotic Methylotroph in the Phyllosphere.</title>
        <authorList>
            <person name="Kwak M.J."/>
            <person name="Jeong H."/>
            <person name="Madhaiyan M."/>
            <person name="Lee Y."/>
            <person name="Sa T.M."/>
            <person name="Oh T.K."/>
            <person name="Kim J.F."/>
        </authorList>
    </citation>
    <scope>NUCLEOTIDE SEQUENCE [LARGE SCALE GENOMIC DNA]</scope>
    <source>
        <strain evidence="1 2">CBMB20</strain>
    </source>
</reference>
<organism evidence="1 2">
    <name type="scientific">Methylobacterium oryzae CBMB20</name>
    <dbReference type="NCBI Taxonomy" id="693986"/>
    <lineage>
        <taxon>Bacteria</taxon>
        <taxon>Pseudomonadati</taxon>
        <taxon>Pseudomonadota</taxon>
        <taxon>Alphaproteobacteria</taxon>
        <taxon>Hyphomicrobiales</taxon>
        <taxon>Methylobacteriaceae</taxon>
        <taxon>Methylobacterium</taxon>
    </lineage>
</organism>